<dbReference type="GO" id="GO:0004016">
    <property type="term" value="F:adenylate cyclase activity"/>
    <property type="evidence" value="ECO:0007669"/>
    <property type="project" value="TreeGrafter"/>
</dbReference>
<dbReference type="Gene3D" id="1.25.40.10">
    <property type="entry name" value="Tetratricopeptide repeat domain"/>
    <property type="match status" value="1"/>
</dbReference>
<dbReference type="GO" id="GO:0005737">
    <property type="term" value="C:cytoplasm"/>
    <property type="evidence" value="ECO:0007669"/>
    <property type="project" value="TreeGrafter"/>
</dbReference>
<dbReference type="AlphaFoldDB" id="A0A1K1T7A5"/>
<evidence type="ECO:0000256" key="2">
    <source>
        <dbReference type="ARBA" id="ARBA00022840"/>
    </source>
</evidence>
<name>A0A1K1T7A5_9PSEU</name>
<organism evidence="6 7">
    <name type="scientific">Amycolatopsis australiensis</name>
    <dbReference type="NCBI Taxonomy" id="546364"/>
    <lineage>
        <taxon>Bacteria</taxon>
        <taxon>Bacillati</taxon>
        <taxon>Actinomycetota</taxon>
        <taxon>Actinomycetes</taxon>
        <taxon>Pseudonocardiales</taxon>
        <taxon>Pseudonocardiaceae</taxon>
        <taxon>Amycolatopsis</taxon>
    </lineage>
</organism>
<accession>A0A1K1T7A5</accession>
<dbReference type="EMBL" id="FPJG01000006">
    <property type="protein sequence ID" value="SFW92458.1"/>
    <property type="molecule type" value="Genomic_DNA"/>
</dbReference>
<dbReference type="STRING" id="546364.SAMN04489730_8642"/>
<keyword evidence="1" id="KW-0547">Nucleotide-binding</keyword>
<dbReference type="SMART" id="SM00028">
    <property type="entry name" value="TPR"/>
    <property type="match status" value="2"/>
</dbReference>
<dbReference type="SUPFAM" id="SSF48452">
    <property type="entry name" value="TPR-like"/>
    <property type="match status" value="1"/>
</dbReference>
<evidence type="ECO:0000313" key="7">
    <source>
        <dbReference type="Proteomes" id="UP000182740"/>
    </source>
</evidence>
<dbReference type="PROSITE" id="PS50043">
    <property type="entry name" value="HTH_LUXR_2"/>
    <property type="match status" value="1"/>
</dbReference>
<dbReference type="GO" id="GO:0006355">
    <property type="term" value="P:regulation of DNA-templated transcription"/>
    <property type="evidence" value="ECO:0007669"/>
    <property type="project" value="InterPro"/>
</dbReference>
<dbReference type="InterPro" id="IPR019734">
    <property type="entry name" value="TPR_rpt"/>
</dbReference>
<evidence type="ECO:0000256" key="3">
    <source>
        <dbReference type="PROSITE-ProRule" id="PRU00339"/>
    </source>
</evidence>
<dbReference type="SUPFAM" id="SSF52540">
    <property type="entry name" value="P-loop containing nucleoside triphosphate hydrolases"/>
    <property type="match status" value="1"/>
</dbReference>
<dbReference type="InterPro" id="IPR027417">
    <property type="entry name" value="P-loop_NTPase"/>
</dbReference>
<dbReference type="InterPro" id="IPR000792">
    <property type="entry name" value="Tscrpt_reg_LuxR_C"/>
</dbReference>
<evidence type="ECO:0000256" key="1">
    <source>
        <dbReference type="ARBA" id="ARBA00022741"/>
    </source>
</evidence>
<proteinExistence type="predicted"/>
<dbReference type="InterPro" id="IPR016032">
    <property type="entry name" value="Sig_transdc_resp-reg_C-effctor"/>
</dbReference>
<evidence type="ECO:0000313" key="6">
    <source>
        <dbReference type="EMBL" id="SFW92458.1"/>
    </source>
</evidence>
<dbReference type="Gene3D" id="1.10.10.10">
    <property type="entry name" value="Winged helix-like DNA-binding domain superfamily/Winged helix DNA-binding domain"/>
    <property type="match status" value="1"/>
</dbReference>
<dbReference type="SUPFAM" id="SSF46894">
    <property type="entry name" value="C-terminal effector domain of the bipartite response regulators"/>
    <property type="match status" value="1"/>
</dbReference>
<dbReference type="PANTHER" id="PTHR16305:SF35">
    <property type="entry name" value="TRANSCRIPTIONAL ACTIVATOR DOMAIN"/>
    <property type="match status" value="1"/>
</dbReference>
<protein>
    <submittedName>
        <fullName evidence="6">Regulatory protein, luxR family</fullName>
    </submittedName>
</protein>
<dbReference type="PROSITE" id="PS50005">
    <property type="entry name" value="TPR"/>
    <property type="match status" value="1"/>
</dbReference>
<dbReference type="Pfam" id="PF13191">
    <property type="entry name" value="AAA_16"/>
    <property type="match status" value="1"/>
</dbReference>
<keyword evidence="7" id="KW-1185">Reference proteome</keyword>
<dbReference type="SMART" id="SM00421">
    <property type="entry name" value="HTH_LUXR"/>
    <property type="match status" value="1"/>
</dbReference>
<dbReference type="PRINTS" id="PR00038">
    <property type="entry name" value="HTHLUXR"/>
</dbReference>
<dbReference type="Proteomes" id="UP000182740">
    <property type="component" value="Unassembled WGS sequence"/>
</dbReference>
<dbReference type="GO" id="GO:0005524">
    <property type="term" value="F:ATP binding"/>
    <property type="evidence" value="ECO:0007669"/>
    <property type="project" value="UniProtKB-KW"/>
</dbReference>
<dbReference type="InterPro" id="IPR041664">
    <property type="entry name" value="AAA_16"/>
</dbReference>
<dbReference type="PANTHER" id="PTHR16305">
    <property type="entry name" value="TESTICULAR SOLUBLE ADENYLYL CYCLASE"/>
    <property type="match status" value="1"/>
</dbReference>
<dbReference type="GO" id="GO:0003677">
    <property type="term" value="F:DNA binding"/>
    <property type="evidence" value="ECO:0007669"/>
    <property type="project" value="InterPro"/>
</dbReference>
<gene>
    <name evidence="6" type="ORF">SAMN04489730_8642</name>
</gene>
<dbReference type="Pfam" id="PF00196">
    <property type="entry name" value="GerE"/>
    <property type="match status" value="1"/>
</dbReference>
<feature type="domain" description="HTH luxR-type" evidence="5">
    <location>
        <begin position="883"/>
        <end position="949"/>
    </location>
</feature>
<evidence type="ECO:0000259" key="5">
    <source>
        <dbReference type="PROSITE" id="PS50043"/>
    </source>
</evidence>
<reference evidence="7" key="1">
    <citation type="submission" date="2016-11" db="EMBL/GenBank/DDBJ databases">
        <authorList>
            <person name="Varghese N."/>
            <person name="Submissions S."/>
        </authorList>
    </citation>
    <scope>NUCLEOTIDE SEQUENCE [LARGE SCALE GENOMIC DNA]</scope>
    <source>
        <strain evidence="7">DSM 44671</strain>
    </source>
</reference>
<dbReference type="CDD" id="cd06170">
    <property type="entry name" value="LuxR_C_like"/>
    <property type="match status" value="1"/>
</dbReference>
<keyword evidence="2" id="KW-0067">ATP-binding</keyword>
<dbReference type="InterPro" id="IPR036388">
    <property type="entry name" value="WH-like_DNA-bd_sf"/>
</dbReference>
<sequence length="953" mass="101587">MKVLTVDTEVNPEHPLGGASVPKRPVPRLPGREPELSRLTSLFPAALGGRAASAVLVGEFGMGKTATLHAAAALAADAGFTVAIATGSRLESHLAGGVARQLADALAVPGTPRPPTGDLCGPAGESEALDLFFRIVREATGRGPLFLGIDNVHLADAWSMRCLAYIRHRVLDLPVLIVLTSLIGHPPHNEVALLEMAGCTPATITLNGLGDAGAAEILGLAPGELATACREATGGNPYLLQALRPRLLPGADPHELGSSLIGQVLHTRMQEFPHAPAILHAAAILGEDADFDLLARLAGVDELDALQAIDTMVRLHVLSNSDRPALTYSFARNSVLKDMPRTTRAVNHARAAKLLAETGAPPERVAAHLLEATSIRIPWGVDVLRLSARNAVFSGRPEPAAAYLRRALEERLTSGARVAVLLQLAHAEFQLDPPAAAMRVREAVDTVGNRETAAFIATAMLLSLCGGQDARLAISAAGQIAARLDAGGPDAVWPLLCMTYLAEAGSRLGPPPEFRDFEEQWAPLTDPAAQRSRSALLALDAVRSGESAQEAVGHFADALSLTAAPPRAGDSATRSPREQVGGDGDLFEQHYFFTLATAVLADEPAHIDRLCRVLDVEREPWDVHVPHGALPTLARGIALQASGDLQRASVHFESLLRRFDERGGTTTCPVGVLCAAKLVECWVDLGRFEAATSLLDRMDFVASQGLFTHTYLLYARGRLRVATGYTRFGFEDLLSCGRRLAHHGMRFPGFVPWRAHAARAALALGQADDAVRLAEEDITASARWGAPRPLGTALTTLGLVREDDEAERALNKAITTLRSSPARLQLATALTELGTLHARHGQSEKAIETLRQAVELSEHCGARPLARRAAEELRSARRALTPAKDNEHGLTRQENRIAVMAAQGLTNREIATALHLTRRTVELHLSGAYRKLGIPGRAELGGALAKSHRADAR</sequence>
<keyword evidence="3" id="KW-0802">TPR repeat</keyword>
<feature type="repeat" description="TPR" evidence="3">
    <location>
        <begin position="827"/>
        <end position="860"/>
    </location>
</feature>
<dbReference type="InterPro" id="IPR011990">
    <property type="entry name" value="TPR-like_helical_dom_sf"/>
</dbReference>
<feature type="region of interest" description="Disordered" evidence="4">
    <location>
        <begin position="1"/>
        <end position="32"/>
    </location>
</feature>
<evidence type="ECO:0000256" key="4">
    <source>
        <dbReference type="SAM" id="MobiDB-lite"/>
    </source>
</evidence>